<feature type="binding site" evidence="1">
    <location>
        <position position="66"/>
    </location>
    <ligand>
        <name>K(+)</name>
        <dbReference type="ChEBI" id="CHEBI:29103"/>
    </ligand>
</feature>
<feature type="binding site" evidence="1">
    <location>
        <begin position="130"/>
        <end position="136"/>
    </location>
    <ligand>
        <name>(6S)-NADPHX</name>
        <dbReference type="ChEBI" id="CHEBI:64076"/>
    </ligand>
</feature>
<keyword evidence="5" id="KW-1185">Reference proteome</keyword>
<dbReference type="HAMAP" id="MF_01966">
    <property type="entry name" value="NADHX_epimerase"/>
    <property type="match status" value="1"/>
</dbReference>
<keyword evidence="1" id="KW-0630">Potassium</keyword>
<comment type="caution">
    <text evidence="1">Lacks conserved residue(s) required for the propagation of feature annotation.</text>
</comment>
<keyword evidence="1" id="KW-0547">Nucleotide-binding</keyword>
<feature type="binding site" evidence="1">
    <location>
        <position position="126"/>
    </location>
    <ligand>
        <name>K(+)</name>
        <dbReference type="ChEBI" id="CHEBI:29103"/>
    </ligand>
</feature>
<dbReference type="Pfam" id="PF03853">
    <property type="entry name" value="YjeF_N"/>
    <property type="match status" value="1"/>
</dbReference>
<accession>A0AA96JBT3</accession>
<feature type="binding site" evidence="1">
    <location>
        <begin position="65"/>
        <end position="69"/>
    </location>
    <ligand>
        <name>(6S)-NADPHX</name>
        <dbReference type="ChEBI" id="CHEBI:64076"/>
    </ligand>
</feature>
<dbReference type="NCBIfam" id="TIGR00197">
    <property type="entry name" value="yjeF_nterm"/>
    <property type="match status" value="1"/>
</dbReference>
<evidence type="ECO:0000259" key="2">
    <source>
        <dbReference type="PROSITE" id="PS51385"/>
    </source>
</evidence>
<gene>
    <name evidence="1" type="primary">nnrE</name>
    <name evidence="3" type="ORF">RN606_05135</name>
    <name evidence="4" type="ORF">RN607_05320</name>
</gene>
<evidence type="ECO:0000313" key="3">
    <source>
        <dbReference type="EMBL" id="WNM25532.1"/>
    </source>
</evidence>
<dbReference type="GO" id="GO:0000166">
    <property type="term" value="F:nucleotide binding"/>
    <property type="evidence" value="ECO:0007669"/>
    <property type="project" value="UniProtKB-KW"/>
</dbReference>
<dbReference type="AlphaFoldDB" id="A0AA96JBT3"/>
<comment type="similarity">
    <text evidence="1">Belongs to the NnrE/AIBP family.</text>
</comment>
<keyword evidence="1" id="KW-0521">NADP</keyword>
<dbReference type="GO" id="GO:0052856">
    <property type="term" value="F:NAD(P)HX epimerase activity"/>
    <property type="evidence" value="ECO:0007669"/>
    <property type="project" value="UniProtKB-UniRule"/>
</dbReference>
<proteinExistence type="inferred from homology"/>
<dbReference type="InterPro" id="IPR036652">
    <property type="entry name" value="YjeF_N_dom_sf"/>
</dbReference>
<dbReference type="Proteomes" id="UP001303408">
    <property type="component" value="Chromosome"/>
</dbReference>
<name>A0AA96JBT3_9MICO</name>
<feature type="binding site" evidence="1">
    <location>
        <position position="158"/>
    </location>
    <ligand>
        <name>(6S)-NADPHX</name>
        <dbReference type="ChEBI" id="CHEBI:64076"/>
    </ligand>
</feature>
<comment type="cofactor">
    <cofactor evidence="1">
        <name>K(+)</name>
        <dbReference type="ChEBI" id="CHEBI:29103"/>
    </cofactor>
    <text evidence="1">Binds 1 potassium ion per subunit.</text>
</comment>
<dbReference type="EMBL" id="CP134879">
    <property type="protein sequence ID" value="WNM25532.1"/>
    <property type="molecule type" value="Genomic_DNA"/>
</dbReference>
<evidence type="ECO:0000256" key="1">
    <source>
        <dbReference type="HAMAP-Rule" id="MF_01966"/>
    </source>
</evidence>
<dbReference type="GO" id="GO:0046872">
    <property type="term" value="F:metal ion binding"/>
    <property type="evidence" value="ECO:0007669"/>
    <property type="project" value="UniProtKB-KW"/>
</dbReference>
<comment type="function">
    <text evidence="1">Catalyzes the epimerization of the S- and R-forms of NAD(P)HX, a damaged form of NAD(P)H that is a result of enzymatic or heat-dependent hydration. This is a prerequisite for the S-specific NAD(P)H-hydrate dehydratase to allow the repair of both epimers of NAD(P)HX.</text>
</comment>
<evidence type="ECO:0000313" key="5">
    <source>
        <dbReference type="Proteomes" id="UP001304125"/>
    </source>
</evidence>
<comment type="catalytic activity">
    <reaction evidence="1">
        <text>(6R)-NADPHX = (6S)-NADPHX</text>
        <dbReference type="Rhea" id="RHEA:32227"/>
        <dbReference type="ChEBI" id="CHEBI:64076"/>
        <dbReference type="ChEBI" id="CHEBI:64077"/>
        <dbReference type="EC" id="5.1.99.6"/>
    </reaction>
</comment>
<comment type="catalytic activity">
    <reaction evidence="1">
        <text>(6R)-NADHX = (6S)-NADHX</text>
        <dbReference type="Rhea" id="RHEA:32215"/>
        <dbReference type="ChEBI" id="CHEBI:64074"/>
        <dbReference type="ChEBI" id="CHEBI:64075"/>
        <dbReference type="EC" id="5.1.99.6"/>
    </reaction>
</comment>
<dbReference type="EMBL" id="CP134880">
    <property type="protein sequence ID" value="WNM28423.1"/>
    <property type="molecule type" value="Genomic_DNA"/>
</dbReference>
<dbReference type="InterPro" id="IPR004443">
    <property type="entry name" value="YjeF_N_dom"/>
</dbReference>
<keyword evidence="1 4" id="KW-0413">Isomerase</keyword>
<dbReference type="Proteomes" id="UP001304125">
    <property type="component" value="Chromosome"/>
</dbReference>
<dbReference type="KEGG" id="dcp:RN607_05320"/>
<dbReference type="SUPFAM" id="SSF64153">
    <property type="entry name" value="YjeF N-terminal domain-like"/>
    <property type="match status" value="1"/>
</dbReference>
<evidence type="ECO:0000313" key="4">
    <source>
        <dbReference type="EMBL" id="WNM28423.1"/>
    </source>
</evidence>
<feature type="binding site" evidence="1">
    <location>
        <position position="161"/>
    </location>
    <ligand>
        <name>K(+)</name>
        <dbReference type="ChEBI" id="CHEBI:29103"/>
    </ligand>
</feature>
<organism evidence="4">
    <name type="scientific">Demequina capsici</name>
    <dbReference type="NCBI Taxonomy" id="3075620"/>
    <lineage>
        <taxon>Bacteria</taxon>
        <taxon>Bacillati</taxon>
        <taxon>Actinomycetota</taxon>
        <taxon>Actinomycetes</taxon>
        <taxon>Micrococcales</taxon>
        <taxon>Demequinaceae</taxon>
        <taxon>Demequina</taxon>
    </lineage>
</organism>
<reference evidence="4 5" key="1">
    <citation type="submission" date="2023-09" db="EMBL/GenBank/DDBJ databases">
        <title>Demequina sp. a novel bacteria isolated from Capsicum annuum.</title>
        <authorList>
            <person name="Humaira Z."/>
            <person name="Lee J."/>
            <person name="Cho D."/>
        </authorList>
    </citation>
    <scope>NUCLEOTIDE SEQUENCE</scope>
    <source>
        <strain evidence="3 5">OYTSA14</strain>
        <strain evidence="4">PMTSA13</strain>
    </source>
</reference>
<protein>
    <recommendedName>
        <fullName evidence="1">NAD(P)H-hydrate epimerase</fullName>
        <ecNumber evidence="1">5.1.99.6</ecNumber>
    </recommendedName>
    <alternativeName>
        <fullName evidence="1">NAD(P)HX epimerase</fullName>
    </alternativeName>
</protein>
<feature type="domain" description="YjeF N-terminal" evidence="2">
    <location>
        <begin position="13"/>
        <end position="215"/>
    </location>
</feature>
<keyword evidence="1" id="KW-0479">Metal-binding</keyword>
<dbReference type="PROSITE" id="PS51385">
    <property type="entry name" value="YJEF_N"/>
    <property type="match status" value="1"/>
</dbReference>
<dbReference type="EC" id="5.1.99.6" evidence="1"/>
<sequence>MATTDEPMTAGQMRDAEDWTMLTTPESALMDRAASAVAHECGRLLASRPDGVEGAAVVVLAGSGNNGGDALLAGALLAERGAVVRVVPCAERLHERGAARLSGAGGVQAELSSGALLVAGADLVIDGIVGLGSRAGLREPVAGVVALIPRTTPVVAVDLPSGLEADSSADEAPHVIATSTVTFTAPKHCLVEHPAAAAAGRVVIADVGVDLGWRSA</sequence>
<dbReference type="Gene3D" id="3.40.50.10260">
    <property type="entry name" value="YjeF N-terminal domain"/>
    <property type="match status" value="1"/>
</dbReference>
<dbReference type="RefSeq" id="WP_313500617.1">
    <property type="nucleotide sequence ID" value="NZ_CP134879.1"/>
</dbReference>
<accession>A0AA96FA05</accession>
<keyword evidence="1" id="KW-0520">NAD</keyword>